<comment type="subcellular location">
    <subcellularLocation>
        <location evidence="1">Cell membrane</location>
        <topology evidence="1">Multi-pass membrane protein</topology>
    </subcellularLocation>
</comment>
<dbReference type="PANTHER" id="PTHR30619">
    <property type="entry name" value="DNA INTERNALIZATION/COMPETENCE PROTEIN COMEC/REC2"/>
    <property type="match status" value="1"/>
</dbReference>
<evidence type="ECO:0000256" key="5">
    <source>
        <dbReference type="ARBA" id="ARBA00023136"/>
    </source>
</evidence>
<evidence type="ECO:0000313" key="11">
    <source>
        <dbReference type="Proteomes" id="UP001203665"/>
    </source>
</evidence>
<feature type="domain" description="Metallo-beta-lactamase" evidence="7">
    <location>
        <begin position="470"/>
        <end position="570"/>
    </location>
</feature>
<evidence type="ECO:0000256" key="3">
    <source>
        <dbReference type="ARBA" id="ARBA00022692"/>
    </source>
</evidence>
<dbReference type="InterPro" id="IPR025405">
    <property type="entry name" value="DUF4131"/>
</dbReference>
<evidence type="ECO:0000256" key="1">
    <source>
        <dbReference type="ARBA" id="ARBA00004651"/>
    </source>
</evidence>
<dbReference type="InterPro" id="IPR004797">
    <property type="entry name" value="Competence_ComEC/Rec2"/>
</dbReference>
<evidence type="ECO:0000313" key="10">
    <source>
        <dbReference type="EMBL" id="MCM2677874.1"/>
    </source>
</evidence>
<dbReference type="InterPro" id="IPR035681">
    <property type="entry name" value="ComA-like_MBL"/>
</dbReference>
<dbReference type="InterPro" id="IPR052159">
    <property type="entry name" value="Competence_DNA_uptake"/>
</dbReference>
<proteinExistence type="predicted"/>
<keyword evidence="3 6" id="KW-0812">Transmembrane</keyword>
<feature type="domain" description="ComEC/Rec2-related protein" evidence="8">
    <location>
        <begin position="172"/>
        <end position="434"/>
    </location>
</feature>
<dbReference type="InterPro" id="IPR004477">
    <property type="entry name" value="ComEC_N"/>
</dbReference>
<keyword evidence="11" id="KW-1185">Reference proteome</keyword>
<keyword evidence="2" id="KW-1003">Cell membrane</keyword>
<dbReference type="InterPro" id="IPR036866">
    <property type="entry name" value="RibonucZ/Hydroxyglut_hydro"/>
</dbReference>
<dbReference type="NCBIfam" id="TIGR00361">
    <property type="entry name" value="ComEC_Rec2"/>
    <property type="match status" value="1"/>
</dbReference>
<dbReference type="EMBL" id="JAMQJY010000006">
    <property type="protein sequence ID" value="MCM2677874.1"/>
    <property type="molecule type" value="Genomic_DNA"/>
</dbReference>
<dbReference type="NCBIfam" id="TIGR00360">
    <property type="entry name" value="ComEC_N-term"/>
    <property type="match status" value="1"/>
</dbReference>
<reference evidence="10" key="1">
    <citation type="submission" date="2022-06" db="EMBL/GenBank/DDBJ databases">
        <title>Alkalicoccobacillus porphyridii sp. nov., isolated from a marine red alga, Porphyridium purpureum and reclassification of Shouchella plakortidis and Shouchella gibsonii as Alkalicoccobacillus plakortidis comb. nov. and Alkalicoccobacillus gibsonii comb. nov.</title>
        <authorList>
            <person name="Kim K.H."/>
            <person name="Lee J.K."/>
            <person name="Han D.M."/>
            <person name="Baek J.H."/>
            <person name="Jeon C.O."/>
        </authorList>
    </citation>
    <scope>NUCLEOTIDE SEQUENCE</scope>
    <source>
        <strain evidence="10">DSM 19153</strain>
    </source>
</reference>
<feature type="transmembrane region" description="Helical" evidence="6">
    <location>
        <begin position="193"/>
        <end position="216"/>
    </location>
</feature>
<evidence type="ECO:0000259" key="8">
    <source>
        <dbReference type="Pfam" id="PF03772"/>
    </source>
</evidence>
<feature type="transmembrane region" description="Helical" evidence="6">
    <location>
        <begin position="322"/>
        <end position="340"/>
    </location>
</feature>
<dbReference type="SUPFAM" id="SSF56281">
    <property type="entry name" value="Metallo-hydrolase/oxidoreductase"/>
    <property type="match status" value="1"/>
</dbReference>
<gene>
    <name evidence="10" type="ORF">NDM98_22310</name>
</gene>
<sequence length="642" mass="72640">MQKEQWKKALLLAILFFVIFTIRGVSAERINVTTLQEGHLETTGSVTGIPRINGDSIQFQVHLENGERLQTSGLLKDEDQQQKWSELRPGERCLFYGKLSKPNEPTNFFQYNYASYLYDQTIHWVYQIEPQKVVCNDANGTWTDQFNRWRMDRMAQIRERYHEETAGLIIALTYGDRYFIDQDILQAYQRLGVIHLLAVSGLHVGMLTACAMYVLIRFGMTRERSMELLMVGLPFYAIIAGAAPPVIRAAAMSFVVLLCLRLKKRIHPMIGISLTCLIFLLLKPYSLFQLGFQLSFLVSFALILSAQTIQTLYTSYLQKTMAVTFIAQLVTLPLILFHFFEWNLISLPLNLIYIPFVTIVVLPASFLSSLFDLILPGVFNLPYYFLQLVVPPVHNVLLFINQYPVGAYTPGKLSGWQLVSLYAVILIVLLLWESQIKIWWIPAMISLAIVLGGIKLLPYFQKEAVVTMLDVGQGDSFVIELPRREAVLVIDTGGVIRFSDEPWQKRRNQFDTGKDILVPYLKAKGITTIDTLILTHGDHDHIGGAQGLLGKVAVRELLYGKGPVEKKNEKQVLEAYLQAGTTIHMVEAGQKRSYGNNELTIIAPVASDFEQDINERSIVLAASLEGIHWLFTGDLGRRVSTG</sequence>
<dbReference type="Gene3D" id="3.60.15.10">
    <property type="entry name" value="Ribonuclease Z/Hydroxyacylglutathione hydrolase-like"/>
    <property type="match status" value="1"/>
</dbReference>
<feature type="domain" description="DUF4131" evidence="9">
    <location>
        <begin position="5"/>
        <end position="128"/>
    </location>
</feature>
<dbReference type="CDD" id="cd07731">
    <property type="entry name" value="ComA-like_MBL-fold"/>
    <property type="match status" value="1"/>
</dbReference>
<dbReference type="PANTHER" id="PTHR30619:SF1">
    <property type="entry name" value="RECOMBINATION PROTEIN 2"/>
    <property type="match status" value="1"/>
</dbReference>
<evidence type="ECO:0000256" key="2">
    <source>
        <dbReference type="ARBA" id="ARBA00022475"/>
    </source>
</evidence>
<dbReference type="Proteomes" id="UP001203665">
    <property type="component" value="Unassembled WGS sequence"/>
</dbReference>
<feature type="transmembrane region" description="Helical" evidence="6">
    <location>
        <begin position="266"/>
        <end position="282"/>
    </location>
</feature>
<keyword evidence="4 6" id="KW-1133">Transmembrane helix</keyword>
<evidence type="ECO:0000259" key="9">
    <source>
        <dbReference type="Pfam" id="PF13567"/>
    </source>
</evidence>
<dbReference type="InterPro" id="IPR001279">
    <property type="entry name" value="Metallo-B-lactamas"/>
</dbReference>
<keyword evidence="5 6" id="KW-0472">Membrane</keyword>
<dbReference type="Pfam" id="PF03772">
    <property type="entry name" value="Competence"/>
    <property type="match status" value="1"/>
</dbReference>
<evidence type="ECO:0000256" key="6">
    <source>
        <dbReference type="SAM" id="Phobius"/>
    </source>
</evidence>
<dbReference type="Pfam" id="PF00753">
    <property type="entry name" value="Lactamase_B"/>
    <property type="match status" value="1"/>
</dbReference>
<evidence type="ECO:0000256" key="4">
    <source>
        <dbReference type="ARBA" id="ARBA00022989"/>
    </source>
</evidence>
<organism evidence="10 11">
    <name type="scientific">Alkalicoccobacillus plakortidis</name>
    <dbReference type="NCBI Taxonomy" id="444060"/>
    <lineage>
        <taxon>Bacteria</taxon>
        <taxon>Bacillati</taxon>
        <taxon>Bacillota</taxon>
        <taxon>Bacilli</taxon>
        <taxon>Bacillales</taxon>
        <taxon>Bacillaceae</taxon>
        <taxon>Alkalicoccobacillus</taxon>
    </lineage>
</organism>
<feature type="transmembrane region" description="Helical" evidence="6">
    <location>
        <begin position="381"/>
        <end position="401"/>
    </location>
</feature>
<name>A0ABT0XPP8_9BACI</name>
<comment type="caution">
    <text evidence="10">The sequence shown here is derived from an EMBL/GenBank/DDBJ whole genome shotgun (WGS) entry which is preliminary data.</text>
</comment>
<accession>A0ABT0XPP8</accession>
<feature type="transmembrane region" description="Helical" evidence="6">
    <location>
        <begin position="352"/>
        <end position="375"/>
    </location>
</feature>
<feature type="transmembrane region" description="Helical" evidence="6">
    <location>
        <begin position="413"/>
        <end position="432"/>
    </location>
</feature>
<feature type="transmembrane region" description="Helical" evidence="6">
    <location>
        <begin position="438"/>
        <end position="460"/>
    </location>
</feature>
<evidence type="ECO:0000259" key="7">
    <source>
        <dbReference type="Pfam" id="PF00753"/>
    </source>
</evidence>
<protein>
    <submittedName>
        <fullName evidence="10">DNA internalization-related competence protein ComEC/Rec2</fullName>
    </submittedName>
</protein>
<dbReference type="Pfam" id="PF13567">
    <property type="entry name" value="DUF4131"/>
    <property type="match status" value="1"/>
</dbReference>